<feature type="transmembrane region" description="Helical" evidence="6">
    <location>
        <begin position="204"/>
        <end position="222"/>
    </location>
</feature>
<comment type="subcellular location">
    <subcellularLocation>
        <location evidence="1">Cell membrane</location>
        <topology evidence="1">Multi-pass membrane protein</topology>
    </subcellularLocation>
</comment>
<dbReference type="GO" id="GO:0005886">
    <property type="term" value="C:plasma membrane"/>
    <property type="evidence" value="ECO:0007669"/>
    <property type="project" value="UniProtKB-SubCell"/>
</dbReference>
<proteinExistence type="predicted"/>
<evidence type="ECO:0000256" key="6">
    <source>
        <dbReference type="SAM" id="Phobius"/>
    </source>
</evidence>
<dbReference type="AlphaFoldDB" id="A0A078MV03"/>
<accession>A0A078MV03</accession>
<gene>
    <name evidence="7" type="ORF">BN1051_01998</name>
</gene>
<keyword evidence="5 6" id="KW-0472">Membrane</keyword>
<feature type="transmembrane region" description="Helical" evidence="6">
    <location>
        <begin position="280"/>
        <end position="301"/>
    </location>
</feature>
<evidence type="ECO:0000256" key="5">
    <source>
        <dbReference type="ARBA" id="ARBA00023136"/>
    </source>
</evidence>
<feature type="transmembrane region" description="Helical" evidence="6">
    <location>
        <begin position="27"/>
        <end position="44"/>
    </location>
</feature>
<keyword evidence="2" id="KW-1003">Cell membrane</keyword>
<dbReference type="PANTHER" id="PTHR30250:SF11">
    <property type="entry name" value="O-ANTIGEN TRANSPORTER-RELATED"/>
    <property type="match status" value="1"/>
</dbReference>
<evidence type="ECO:0000256" key="4">
    <source>
        <dbReference type="ARBA" id="ARBA00022989"/>
    </source>
</evidence>
<evidence type="ECO:0000256" key="1">
    <source>
        <dbReference type="ARBA" id="ARBA00004651"/>
    </source>
</evidence>
<organism evidence="7">
    <name type="scientific">Arthrobacter saudimassiliensis</name>
    <dbReference type="NCBI Taxonomy" id="1461584"/>
    <lineage>
        <taxon>Bacteria</taxon>
        <taxon>Bacillati</taxon>
        <taxon>Actinomycetota</taxon>
        <taxon>Actinomycetes</taxon>
        <taxon>Micrococcales</taxon>
        <taxon>Micrococcaceae</taxon>
        <taxon>Arthrobacter</taxon>
    </lineage>
</organism>
<keyword evidence="4 6" id="KW-1133">Transmembrane helix</keyword>
<feature type="transmembrane region" description="Helical" evidence="6">
    <location>
        <begin position="137"/>
        <end position="158"/>
    </location>
</feature>
<reference evidence="7" key="1">
    <citation type="submission" date="2014-07" db="EMBL/GenBank/DDBJ databases">
        <authorList>
            <person name="Urmite Genomes Urmite Genomes"/>
        </authorList>
    </citation>
    <scope>NUCLEOTIDE SEQUENCE</scope>
    <source>
        <strain evidence="7">11W110_air</strain>
    </source>
</reference>
<feature type="transmembrane region" description="Helical" evidence="6">
    <location>
        <begin position="369"/>
        <end position="388"/>
    </location>
</feature>
<dbReference type="PATRIC" id="fig|1461584.3.peg.1974"/>
<evidence type="ECO:0000313" key="7">
    <source>
        <dbReference type="EMBL" id="CEA08641.1"/>
    </source>
</evidence>
<feature type="transmembrane region" description="Helical" evidence="6">
    <location>
        <begin position="343"/>
        <end position="363"/>
    </location>
</feature>
<sequence>MLAALSGFLILFIVARVLSPADNAEFLSFWAALFAVYGVLNGLTAETTRAVGSVNNRATAQPHRIGVSVFSAGLLVGGALAALVLALGLPFAHALFGATHGQLIVLILAATCIVYAVHASLGGALQGMGLWPPYTMLVGLEAMLRVGAIGLAAALGAGLLGIEMATLAALGTWLLVLLFSPSARAALPARADVTLVPFLRQTGHALVSSVATAALVVSYPLLVRLTTSPEEFALSAPLLLAVSLTRAPIMLPLQAFQGVVITQVIRARDRGLQILRKPALVVLSLGVGGGVLAAWVGPWIMLLFGPDYVVEGWVLGALTLAASFIAFLTLFGTTLLAQGNHRAYAAGWLLATALAVAALLLPYSTEVRVILSLSVGPMAGIAVHALALRSRQGH</sequence>
<name>A0A078MV03_9MICC</name>
<evidence type="ECO:0008006" key="8">
    <source>
        <dbReference type="Google" id="ProtNLM"/>
    </source>
</evidence>
<dbReference type="EMBL" id="LN483071">
    <property type="protein sequence ID" value="CEA08641.1"/>
    <property type="molecule type" value="Genomic_DNA"/>
</dbReference>
<protein>
    <recommendedName>
        <fullName evidence="8">Polysaccharide biosynthesis protein</fullName>
    </recommendedName>
</protein>
<feature type="transmembrane region" description="Helical" evidence="6">
    <location>
        <begin position="313"/>
        <end position="336"/>
    </location>
</feature>
<keyword evidence="3 6" id="KW-0812">Transmembrane</keyword>
<feature type="transmembrane region" description="Helical" evidence="6">
    <location>
        <begin position="103"/>
        <end position="125"/>
    </location>
</feature>
<dbReference type="InterPro" id="IPR050833">
    <property type="entry name" value="Poly_Biosynth_Transport"/>
</dbReference>
<evidence type="ECO:0000256" key="2">
    <source>
        <dbReference type="ARBA" id="ARBA00022475"/>
    </source>
</evidence>
<feature type="transmembrane region" description="Helical" evidence="6">
    <location>
        <begin position="164"/>
        <end position="183"/>
    </location>
</feature>
<evidence type="ECO:0000256" key="3">
    <source>
        <dbReference type="ARBA" id="ARBA00022692"/>
    </source>
</evidence>
<dbReference type="PANTHER" id="PTHR30250">
    <property type="entry name" value="PST FAMILY PREDICTED COLANIC ACID TRANSPORTER"/>
    <property type="match status" value="1"/>
</dbReference>
<feature type="transmembrane region" description="Helical" evidence="6">
    <location>
        <begin position="65"/>
        <end position="91"/>
    </location>
</feature>
<feature type="transmembrane region" description="Helical" evidence="6">
    <location>
        <begin position="234"/>
        <end position="260"/>
    </location>
</feature>